<evidence type="ECO:0008006" key="4">
    <source>
        <dbReference type="Google" id="ProtNLM"/>
    </source>
</evidence>
<evidence type="ECO:0000256" key="1">
    <source>
        <dbReference type="SAM" id="Phobius"/>
    </source>
</evidence>
<proteinExistence type="predicted"/>
<comment type="caution">
    <text evidence="2">The sequence shown here is derived from an EMBL/GenBank/DDBJ whole genome shotgun (WGS) entry which is preliminary data.</text>
</comment>
<dbReference type="Pfam" id="PF16101">
    <property type="entry name" value="PRIMA1"/>
    <property type="match status" value="1"/>
</dbReference>
<keyword evidence="3" id="KW-1185">Reference proteome</keyword>
<feature type="transmembrane region" description="Helical" evidence="1">
    <location>
        <begin position="151"/>
        <end position="177"/>
    </location>
</feature>
<dbReference type="Proteomes" id="UP001557470">
    <property type="component" value="Unassembled WGS sequence"/>
</dbReference>
<sequence length="214" mass="23948">MPPTTEIQQQNEYGIKYFWRRQSHISAWIGWMRISLRDQSYAYRACLLATLSSVFEKSAGGMLVQDLIPFTLSFCPLLFGHCIFSLVLLSCQGELQRSCSQTVAGKVSEHCQLACQCRSYPPLPPPPPPPLPPRLLLPTVVEPPLPRSRPWWMDIIVLGTVGCALAVFLLLAIIICYKAIKRKPLRKEENGTSRGEYAMSTLSKKAMGPNNTVV</sequence>
<dbReference type="EMBL" id="JAGEUA010000007">
    <property type="protein sequence ID" value="KAL0969070.1"/>
    <property type="molecule type" value="Genomic_DNA"/>
</dbReference>
<keyword evidence="1" id="KW-0812">Transmembrane</keyword>
<protein>
    <recommendedName>
        <fullName evidence="4">Proline rich membrane anchor 1</fullName>
    </recommendedName>
</protein>
<dbReference type="InterPro" id="IPR029659">
    <property type="entry name" value="PRIMA1"/>
</dbReference>
<name>A0ABD0WCL6_UMBPY</name>
<gene>
    <name evidence="2" type="ORF">UPYG_G00222280</name>
</gene>
<reference evidence="2 3" key="1">
    <citation type="submission" date="2024-06" db="EMBL/GenBank/DDBJ databases">
        <authorList>
            <person name="Pan Q."/>
            <person name="Wen M."/>
            <person name="Jouanno E."/>
            <person name="Zahm M."/>
            <person name="Klopp C."/>
            <person name="Cabau C."/>
            <person name="Louis A."/>
            <person name="Berthelot C."/>
            <person name="Parey E."/>
            <person name="Roest Crollius H."/>
            <person name="Montfort J."/>
            <person name="Robinson-Rechavi M."/>
            <person name="Bouchez O."/>
            <person name="Lampietro C."/>
            <person name="Lopez Roques C."/>
            <person name="Donnadieu C."/>
            <person name="Postlethwait J."/>
            <person name="Bobe J."/>
            <person name="Verreycken H."/>
            <person name="Guiguen Y."/>
        </authorList>
    </citation>
    <scope>NUCLEOTIDE SEQUENCE [LARGE SCALE GENOMIC DNA]</scope>
    <source>
        <strain evidence="2">Up_M1</strain>
        <tissue evidence="2">Testis</tissue>
    </source>
</reference>
<evidence type="ECO:0000313" key="3">
    <source>
        <dbReference type="Proteomes" id="UP001557470"/>
    </source>
</evidence>
<feature type="transmembrane region" description="Helical" evidence="1">
    <location>
        <begin position="67"/>
        <end position="88"/>
    </location>
</feature>
<evidence type="ECO:0000313" key="2">
    <source>
        <dbReference type="EMBL" id="KAL0969070.1"/>
    </source>
</evidence>
<keyword evidence="1" id="KW-1133">Transmembrane helix</keyword>
<organism evidence="2 3">
    <name type="scientific">Umbra pygmaea</name>
    <name type="common">Eastern mudminnow</name>
    <dbReference type="NCBI Taxonomy" id="75934"/>
    <lineage>
        <taxon>Eukaryota</taxon>
        <taxon>Metazoa</taxon>
        <taxon>Chordata</taxon>
        <taxon>Craniata</taxon>
        <taxon>Vertebrata</taxon>
        <taxon>Euteleostomi</taxon>
        <taxon>Actinopterygii</taxon>
        <taxon>Neopterygii</taxon>
        <taxon>Teleostei</taxon>
        <taxon>Protacanthopterygii</taxon>
        <taxon>Esociformes</taxon>
        <taxon>Umbridae</taxon>
        <taxon>Umbra</taxon>
    </lineage>
</organism>
<keyword evidence="1" id="KW-0472">Membrane</keyword>
<accession>A0ABD0WCL6</accession>
<dbReference type="AlphaFoldDB" id="A0ABD0WCL6"/>